<dbReference type="OrthoDB" id="3236755at2759"/>
<name>A0A9P6BA97_9AGAM</name>
<reference evidence="1" key="1">
    <citation type="journal article" date="2020" name="Nat. Commun.">
        <title>Large-scale genome sequencing of mycorrhizal fungi provides insights into the early evolution of symbiotic traits.</title>
        <authorList>
            <person name="Miyauchi S."/>
            <person name="Kiss E."/>
            <person name="Kuo A."/>
            <person name="Drula E."/>
            <person name="Kohler A."/>
            <person name="Sanchez-Garcia M."/>
            <person name="Morin E."/>
            <person name="Andreopoulos B."/>
            <person name="Barry K.W."/>
            <person name="Bonito G."/>
            <person name="Buee M."/>
            <person name="Carver A."/>
            <person name="Chen C."/>
            <person name="Cichocki N."/>
            <person name="Clum A."/>
            <person name="Culley D."/>
            <person name="Crous P.W."/>
            <person name="Fauchery L."/>
            <person name="Girlanda M."/>
            <person name="Hayes R.D."/>
            <person name="Keri Z."/>
            <person name="LaButti K."/>
            <person name="Lipzen A."/>
            <person name="Lombard V."/>
            <person name="Magnuson J."/>
            <person name="Maillard F."/>
            <person name="Murat C."/>
            <person name="Nolan M."/>
            <person name="Ohm R.A."/>
            <person name="Pangilinan J."/>
            <person name="Pereira M.F."/>
            <person name="Perotto S."/>
            <person name="Peter M."/>
            <person name="Pfister S."/>
            <person name="Riley R."/>
            <person name="Sitrit Y."/>
            <person name="Stielow J.B."/>
            <person name="Szollosi G."/>
            <person name="Zifcakova L."/>
            <person name="Stursova M."/>
            <person name="Spatafora J.W."/>
            <person name="Tedersoo L."/>
            <person name="Vaario L.M."/>
            <person name="Yamada A."/>
            <person name="Yan M."/>
            <person name="Wang P."/>
            <person name="Xu J."/>
            <person name="Bruns T."/>
            <person name="Baldrian P."/>
            <person name="Vilgalys R."/>
            <person name="Dunand C."/>
            <person name="Henrissat B."/>
            <person name="Grigoriev I.V."/>
            <person name="Hibbett D."/>
            <person name="Nagy L.G."/>
            <person name="Martin F.M."/>
        </authorList>
    </citation>
    <scope>NUCLEOTIDE SEQUENCE</scope>
    <source>
        <strain evidence="1">UP504</strain>
    </source>
</reference>
<gene>
    <name evidence="1" type="ORF">BS47DRAFT_646687</name>
</gene>
<sequence>MSEPFRVQLSALRHLLQHIPDSLTLPQQSEAVYPFAHYSIDQDWLEKIESEGGVVNRDLELAFADRIVQKDTLERLITFHERGPSLEGVIDVIEKYWDSHPNDPLAKWVE</sequence>
<organism evidence="1 2">
    <name type="scientific">Hydnum rufescens UP504</name>
    <dbReference type="NCBI Taxonomy" id="1448309"/>
    <lineage>
        <taxon>Eukaryota</taxon>
        <taxon>Fungi</taxon>
        <taxon>Dikarya</taxon>
        <taxon>Basidiomycota</taxon>
        <taxon>Agaricomycotina</taxon>
        <taxon>Agaricomycetes</taxon>
        <taxon>Cantharellales</taxon>
        <taxon>Hydnaceae</taxon>
        <taxon>Hydnum</taxon>
    </lineage>
</organism>
<dbReference type="AlphaFoldDB" id="A0A9P6BA97"/>
<dbReference type="Proteomes" id="UP000886523">
    <property type="component" value="Unassembled WGS sequence"/>
</dbReference>
<comment type="caution">
    <text evidence="1">The sequence shown here is derived from an EMBL/GenBank/DDBJ whole genome shotgun (WGS) entry which is preliminary data.</text>
</comment>
<keyword evidence="2" id="KW-1185">Reference proteome</keyword>
<evidence type="ECO:0000313" key="2">
    <source>
        <dbReference type="Proteomes" id="UP000886523"/>
    </source>
</evidence>
<proteinExistence type="predicted"/>
<protein>
    <submittedName>
        <fullName evidence="1">Uncharacterized protein</fullName>
    </submittedName>
</protein>
<dbReference type="EMBL" id="MU128911">
    <property type="protein sequence ID" value="KAF9520608.1"/>
    <property type="molecule type" value="Genomic_DNA"/>
</dbReference>
<evidence type="ECO:0000313" key="1">
    <source>
        <dbReference type="EMBL" id="KAF9520608.1"/>
    </source>
</evidence>
<accession>A0A9P6BA97</accession>